<dbReference type="PRINTS" id="PR00081">
    <property type="entry name" value="GDHRDH"/>
</dbReference>
<accession>A0A0J6FWA7</accession>
<proteinExistence type="inferred from homology"/>
<dbReference type="PANTHER" id="PTHR42879:SF2">
    <property type="entry name" value="3-OXOACYL-[ACYL-CARRIER-PROTEIN] REDUCTASE FABG"/>
    <property type="match status" value="1"/>
</dbReference>
<dbReference type="EMBL" id="LELK01000001">
    <property type="protein sequence ID" value="KMM38647.1"/>
    <property type="molecule type" value="Genomic_DNA"/>
</dbReference>
<gene>
    <name evidence="3" type="primary">fabG</name>
    <name evidence="3" type="ORF">AB986_05075</name>
</gene>
<dbReference type="Pfam" id="PF13561">
    <property type="entry name" value="adh_short_C2"/>
    <property type="match status" value="1"/>
</dbReference>
<dbReference type="InterPro" id="IPR036291">
    <property type="entry name" value="NAD(P)-bd_dom_sf"/>
</dbReference>
<dbReference type="FunFam" id="3.40.50.720:FF:000173">
    <property type="entry name" value="3-oxoacyl-[acyl-carrier protein] reductase"/>
    <property type="match status" value="1"/>
</dbReference>
<dbReference type="InterPro" id="IPR050259">
    <property type="entry name" value="SDR"/>
</dbReference>
<evidence type="ECO:0000313" key="3">
    <source>
        <dbReference type="EMBL" id="KMM38647.1"/>
    </source>
</evidence>
<dbReference type="InterPro" id="IPR002347">
    <property type="entry name" value="SDR_fam"/>
</dbReference>
<keyword evidence="2 3" id="KW-0560">Oxidoreductase</keyword>
<dbReference type="AlphaFoldDB" id="A0A0J6FWA7"/>
<dbReference type="EC" id="1.1.1.100" evidence="3"/>
<dbReference type="CDD" id="cd05233">
    <property type="entry name" value="SDR_c"/>
    <property type="match status" value="1"/>
</dbReference>
<dbReference type="OrthoDB" id="9803333at2"/>
<reference evidence="3" key="1">
    <citation type="submission" date="2015-06" db="EMBL/GenBank/DDBJ databases">
        <authorList>
            <person name="Liu B."/>
            <person name="Wang J."/>
            <person name="Zhu Y."/>
            <person name="Liu G."/>
            <person name="Chen Q."/>
            <person name="Zheng C."/>
            <person name="Che J."/>
            <person name="Ge C."/>
            <person name="Shi H."/>
            <person name="Pan Z."/>
            <person name="Liu X."/>
        </authorList>
    </citation>
    <scope>NUCLEOTIDE SEQUENCE [LARGE SCALE GENOMIC DNA]</scope>
    <source>
        <strain evidence="3">DSM 16346</strain>
    </source>
</reference>
<evidence type="ECO:0000256" key="2">
    <source>
        <dbReference type="ARBA" id="ARBA00023002"/>
    </source>
</evidence>
<dbReference type="RefSeq" id="WP_048309763.1">
    <property type="nucleotide sequence ID" value="NZ_CP119526.1"/>
</dbReference>
<dbReference type="Proteomes" id="UP000035996">
    <property type="component" value="Unassembled WGS sequence"/>
</dbReference>
<protein>
    <submittedName>
        <fullName evidence="3">3-ketoacyl-ACP reductase</fullName>
        <ecNumber evidence="3">1.1.1.100</ecNumber>
    </submittedName>
</protein>
<comment type="similarity">
    <text evidence="1">Belongs to the short-chain dehydrogenases/reductases (SDR) family.</text>
</comment>
<organism evidence="3 4">
    <name type="scientific">Guptibacillus hwajinpoensis</name>
    <dbReference type="NCBI Taxonomy" id="208199"/>
    <lineage>
        <taxon>Bacteria</taxon>
        <taxon>Bacillati</taxon>
        <taxon>Bacillota</taxon>
        <taxon>Bacilli</taxon>
        <taxon>Bacillales</taxon>
        <taxon>Guptibacillaceae</taxon>
        <taxon>Guptibacillus</taxon>
    </lineage>
</organism>
<sequence>MKNILITGASGGIGKAVAEQFLSKDHKIFAHYHSNMKSITALKHKNPEASIIPVKADLSCSNGIEALINEVPEVDTLILNAGNSFNGLLTDMTDQEIDEMIHLHLTSSIKLARHYTKNMVQKKSGSIIVVSSVFGISGASCEVVYSSVKGGLNAFVKGLAKELGPSGIRVNAVAPGYISTAMNASLMEEDERALLDEIPLGRPGKPHEVASLISFLDSDQAAYITGQIITVDGAWQ</sequence>
<evidence type="ECO:0000256" key="1">
    <source>
        <dbReference type="ARBA" id="ARBA00006484"/>
    </source>
</evidence>
<dbReference type="STRING" id="157733.AB986_05075"/>
<dbReference type="NCBIfam" id="NF047420">
    <property type="entry name" value="EF_P_mod_YmfI"/>
    <property type="match status" value="1"/>
</dbReference>
<dbReference type="GO" id="GO:0004316">
    <property type="term" value="F:3-oxoacyl-[acyl-carrier-protein] reductase (NADPH) activity"/>
    <property type="evidence" value="ECO:0007669"/>
    <property type="project" value="UniProtKB-EC"/>
</dbReference>
<dbReference type="Gene3D" id="3.40.50.720">
    <property type="entry name" value="NAD(P)-binding Rossmann-like Domain"/>
    <property type="match status" value="1"/>
</dbReference>
<name>A0A0J6FWA7_9BACL</name>
<dbReference type="PRINTS" id="PR00080">
    <property type="entry name" value="SDRFAMILY"/>
</dbReference>
<evidence type="ECO:0000313" key="4">
    <source>
        <dbReference type="Proteomes" id="UP000035996"/>
    </source>
</evidence>
<comment type="caution">
    <text evidence="3">The sequence shown here is derived from an EMBL/GenBank/DDBJ whole genome shotgun (WGS) entry which is preliminary data.</text>
</comment>
<dbReference type="PANTHER" id="PTHR42879">
    <property type="entry name" value="3-OXOACYL-(ACYL-CARRIER-PROTEIN) REDUCTASE"/>
    <property type="match status" value="1"/>
</dbReference>
<dbReference type="SUPFAM" id="SSF51735">
    <property type="entry name" value="NAD(P)-binding Rossmann-fold domains"/>
    <property type="match status" value="1"/>
</dbReference>
<keyword evidence="4" id="KW-1185">Reference proteome</keyword>